<feature type="transmembrane region" description="Helical" evidence="4">
    <location>
        <begin position="196"/>
        <end position="215"/>
    </location>
</feature>
<sequence length="705" mass="77967">MDSVSLTSIAAYSYGLAALGFLGLCVPLLTGWRGRAYGPVLVAACLASSFWAGSLAWAASDLLMWTDLSDGFEVARNAAWSLFLVVLLGDWRKRGSRLTLGLRPTLFVAAVCYLLALTAAMLGYWDLALLDSVLPVMARVVQAVGGMLLVEQAYRNKTVQERWAIKFACLGIGGMFAYDFYLYSHAMLFREVDQDIWIARGVVNALTVPLLAVSMGRAKSWRSPLAVSRRVMFHSAALFGSAIYLLAMGSAGYYLRYFGGSWGTVMQVTFLFGALLLLAGILFSGTFRAWLKVFISKHFYSYGYDYREEWMRFTRTLSEAGPNLGERTVQAVAALVESPGGALWQRRDAGREPGGESGREAGAFEPVARWQGPASEAIEPGDSALARFLESTQWVIDLGEYAESPEKYDGLKLPEWLLAWPRGWLVVPLMLGTKLFGFVVLQTARSPVKLNWEVLDLLEIAGSQAASYLAQQDAADGLMVARQFESFNRMSTFVVHDLKNLVSQLSLMNANAEKHKHNPEFQADMLETVSLSVQKMRLMLQKLSRIDVEEKPVPLAMEQVVRQAVAMKAAFEPRPTLDVRDTGLRVLADRERLERVVGHLIQNAIEATPKEGSVTIALSRNGDSVQVEITDTGEGMSEEFIRDRLFKPFESTKSAGMGIGVFESREYINELGGRLEVISRPSLGTTFKVILPLYKQDALLVERAA</sequence>
<evidence type="ECO:0000256" key="1">
    <source>
        <dbReference type="ARBA" id="ARBA00000085"/>
    </source>
</evidence>
<feature type="transmembrane region" description="Helical" evidence="4">
    <location>
        <begin position="12"/>
        <end position="29"/>
    </location>
</feature>
<feature type="transmembrane region" description="Helical" evidence="4">
    <location>
        <begin position="36"/>
        <end position="59"/>
    </location>
</feature>
<evidence type="ECO:0000313" key="7">
    <source>
        <dbReference type="Proteomes" id="UP001596050"/>
    </source>
</evidence>
<feature type="transmembrane region" description="Helical" evidence="4">
    <location>
        <begin position="267"/>
        <end position="291"/>
    </location>
</feature>
<dbReference type="RefSeq" id="WP_379782804.1">
    <property type="nucleotide sequence ID" value="NZ_JBHSMU010000009.1"/>
</dbReference>
<dbReference type="Gene3D" id="3.30.565.10">
    <property type="entry name" value="Histidine kinase-like ATPase, C-terminal domain"/>
    <property type="match status" value="1"/>
</dbReference>
<keyword evidence="3" id="KW-0597">Phosphoprotein</keyword>
<dbReference type="EMBL" id="JBHSMU010000009">
    <property type="protein sequence ID" value="MFC5460191.1"/>
    <property type="molecule type" value="Genomic_DNA"/>
</dbReference>
<keyword evidence="6" id="KW-0808">Transferase</keyword>
<organism evidence="6 7">
    <name type="scientific">Massilia niabensis</name>
    <dbReference type="NCBI Taxonomy" id="544910"/>
    <lineage>
        <taxon>Bacteria</taxon>
        <taxon>Pseudomonadati</taxon>
        <taxon>Pseudomonadota</taxon>
        <taxon>Betaproteobacteria</taxon>
        <taxon>Burkholderiales</taxon>
        <taxon>Oxalobacteraceae</taxon>
        <taxon>Telluria group</taxon>
        <taxon>Massilia</taxon>
    </lineage>
</organism>
<dbReference type="PRINTS" id="PR00344">
    <property type="entry name" value="BCTRLSENSOR"/>
</dbReference>
<comment type="catalytic activity">
    <reaction evidence="1">
        <text>ATP + protein L-histidine = ADP + protein N-phospho-L-histidine.</text>
        <dbReference type="EC" id="2.7.13.3"/>
    </reaction>
</comment>
<dbReference type="PANTHER" id="PTHR43547:SF2">
    <property type="entry name" value="HYBRID SIGNAL TRANSDUCTION HISTIDINE KINASE C"/>
    <property type="match status" value="1"/>
</dbReference>
<evidence type="ECO:0000256" key="4">
    <source>
        <dbReference type="SAM" id="Phobius"/>
    </source>
</evidence>
<dbReference type="SUPFAM" id="SSF55874">
    <property type="entry name" value="ATPase domain of HSP90 chaperone/DNA topoisomerase II/histidine kinase"/>
    <property type="match status" value="1"/>
</dbReference>
<evidence type="ECO:0000256" key="2">
    <source>
        <dbReference type="ARBA" id="ARBA00012438"/>
    </source>
</evidence>
<feature type="transmembrane region" description="Helical" evidence="4">
    <location>
        <begin position="74"/>
        <end position="92"/>
    </location>
</feature>
<reference evidence="7" key="1">
    <citation type="journal article" date="2019" name="Int. J. Syst. Evol. Microbiol.">
        <title>The Global Catalogue of Microorganisms (GCM) 10K type strain sequencing project: providing services to taxonomists for standard genome sequencing and annotation.</title>
        <authorList>
            <consortium name="The Broad Institute Genomics Platform"/>
            <consortium name="The Broad Institute Genome Sequencing Center for Infectious Disease"/>
            <person name="Wu L."/>
            <person name="Ma J."/>
        </authorList>
    </citation>
    <scope>NUCLEOTIDE SEQUENCE [LARGE SCALE GENOMIC DNA]</scope>
    <source>
        <strain evidence="7">KACC 12649</strain>
    </source>
</reference>
<dbReference type="Proteomes" id="UP001596050">
    <property type="component" value="Unassembled WGS sequence"/>
</dbReference>
<name>A0ABW0L609_9BURK</name>
<dbReference type="InterPro" id="IPR036890">
    <property type="entry name" value="HATPase_C_sf"/>
</dbReference>
<keyword evidence="4" id="KW-0472">Membrane</keyword>
<dbReference type="EC" id="2.7.13.3" evidence="2"/>
<dbReference type="NCBIfam" id="TIGR02916">
    <property type="entry name" value="PEP_his_kin"/>
    <property type="match status" value="1"/>
</dbReference>
<dbReference type="InterPro" id="IPR029016">
    <property type="entry name" value="GAF-like_dom_sf"/>
</dbReference>
<keyword evidence="4" id="KW-0812">Transmembrane</keyword>
<gene>
    <name evidence="6" type="primary">prsK</name>
    <name evidence="6" type="ORF">ACFPN5_10275</name>
</gene>
<dbReference type="SUPFAM" id="SSF55781">
    <property type="entry name" value="GAF domain-like"/>
    <property type="match status" value="1"/>
</dbReference>
<accession>A0ABW0L609</accession>
<protein>
    <recommendedName>
        <fullName evidence="2">histidine kinase</fullName>
        <ecNumber evidence="2">2.7.13.3</ecNumber>
    </recommendedName>
</protein>
<feature type="transmembrane region" description="Helical" evidence="4">
    <location>
        <begin position="163"/>
        <end position="184"/>
    </location>
</feature>
<dbReference type="PANTHER" id="PTHR43547">
    <property type="entry name" value="TWO-COMPONENT HISTIDINE KINASE"/>
    <property type="match status" value="1"/>
</dbReference>
<proteinExistence type="predicted"/>
<dbReference type="PROSITE" id="PS50109">
    <property type="entry name" value="HIS_KIN"/>
    <property type="match status" value="1"/>
</dbReference>
<dbReference type="InterPro" id="IPR004358">
    <property type="entry name" value="Sig_transdc_His_kin-like_C"/>
</dbReference>
<dbReference type="GO" id="GO:0004673">
    <property type="term" value="F:protein histidine kinase activity"/>
    <property type="evidence" value="ECO:0007669"/>
    <property type="project" value="UniProtKB-EC"/>
</dbReference>
<dbReference type="InterPro" id="IPR003594">
    <property type="entry name" value="HATPase_dom"/>
</dbReference>
<comment type="caution">
    <text evidence="6">The sequence shown here is derived from an EMBL/GenBank/DDBJ whole genome shotgun (WGS) entry which is preliminary data.</text>
</comment>
<evidence type="ECO:0000313" key="6">
    <source>
        <dbReference type="EMBL" id="MFC5460191.1"/>
    </source>
</evidence>
<dbReference type="InterPro" id="IPR014265">
    <property type="entry name" value="XrtA/PrsK"/>
</dbReference>
<feature type="domain" description="Histidine kinase" evidence="5">
    <location>
        <begin position="493"/>
        <end position="695"/>
    </location>
</feature>
<dbReference type="Gene3D" id="3.30.450.40">
    <property type="match status" value="1"/>
</dbReference>
<dbReference type="SMART" id="SM00387">
    <property type="entry name" value="HATPase_c"/>
    <property type="match status" value="1"/>
</dbReference>
<dbReference type="InterPro" id="IPR005467">
    <property type="entry name" value="His_kinase_dom"/>
</dbReference>
<feature type="transmembrane region" description="Helical" evidence="4">
    <location>
        <begin position="236"/>
        <end position="255"/>
    </location>
</feature>
<keyword evidence="4" id="KW-1133">Transmembrane helix</keyword>
<dbReference type="Pfam" id="PF02518">
    <property type="entry name" value="HATPase_c"/>
    <property type="match status" value="1"/>
</dbReference>
<evidence type="ECO:0000259" key="5">
    <source>
        <dbReference type="PROSITE" id="PS50109"/>
    </source>
</evidence>
<keyword evidence="6" id="KW-0418">Kinase</keyword>
<feature type="transmembrane region" description="Helical" evidence="4">
    <location>
        <begin position="104"/>
        <end position="127"/>
    </location>
</feature>
<keyword evidence="7" id="KW-1185">Reference proteome</keyword>
<evidence type="ECO:0000256" key="3">
    <source>
        <dbReference type="ARBA" id="ARBA00022553"/>
    </source>
</evidence>